<proteinExistence type="predicted"/>
<dbReference type="PANTHER" id="PTHR35007:SF2">
    <property type="entry name" value="PILUS ASSEMBLE PROTEIN"/>
    <property type="match status" value="1"/>
</dbReference>
<dbReference type="Proteomes" id="UP000287823">
    <property type="component" value="Unassembled WGS sequence"/>
</dbReference>
<dbReference type="Pfam" id="PF00482">
    <property type="entry name" value="T2SSF"/>
    <property type="match status" value="1"/>
</dbReference>
<evidence type="ECO:0000256" key="6">
    <source>
        <dbReference type="SAM" id="Phobius"/>
    </source>
</evidence>
<name>A0A432WLJ2_9GAMM</name>
<keyword evidence="4 6" id="KW-1133">Transmembrane helix</keyword>
<evidence type="ECO:0000259" key="7">
    <source>
        <dbReference type="Pfam" id="PF00482"/>
    </source>
</evidence>
<evidence type="ECO:0000256" key="1">
    <source>
        <dbReference type="ARBA" id="ARBA00004651"/>
    </source>
</evidence>
<keyword evidence="2" id="KW-1003">Cell membrane</keyword>
<feature type="domain" description="Type II secretion system protein GspF" evidence="7">
    <location>
        <begin position="117"/>
        <end position="243"/>
    </location>
</feature>
<reference evidence="8 9" key="1">
    <citation type="journal article" date="2011" name="Front. Microbiol.">
        <title>Genomic signatures of strain selection and enhancement in Bacillus atrophaeus var. globigii, a historical biowarfare simulant.</title>
        <authorList>
            <person name="Gibbons H.S."/>
            <person name="Broomall S.M."/>
            <person name="McNew L.A."/>
            <person name="Daligault H."/>
            <person name="Chapman C."/>
            <person name="Bruce D."/>
            <person name="Karavis M."/>
            <person name="Krepps M."/>
            <person name="McGregor P.A."/>
            <person name="Hong C."/>
            <person name="Park K.H."/>
            <person name="Akmal A."/>
            <person name="Feldman A."/>
            <person name="Lin J.S."/>
            <person name="Chang W.E."/>
            <person name="Higgs B.W."/>
            <person name="Demirev P."/>
            <person name="Lindquist J."/>
            <person name="Liem A."/>
            <person name="Fochler E."/>
            <person name="Read T.D."/>
            <person name="Tapia R."/>
            <person name="Johnson S."/>
            <person name="Bishop-Lilly K.A."/>
            <person name="Detter C."/>
            <person name="Han C."/>
            <person name="Sozhamannan S."/>
            <person name="Rosenzweig C.N."/>
            <person name="Skowronski E.W."/>
        </authorList>
    </citation>
    <scope>NUCLEOTIDE SEQUENCE [LARGE SCALE GENOMIC DNA]</scope>
    <source>
        <strain evidence="8 9">Y4G10-17</strain>
    </source>
</reference>
<evidence type="ECO:0000256" key="4">
    <source>
        <dbReference type="ARBA" id="ARBA00022989"/>
    </source>
</evidence>
<keyword evidence="9" id="KW-1185">Reference proteome</keyword>
<evidence type="ECO:0000313" key="8">
    <source>
        <dbReference type="EMBL" id="RUO34601.1"/>
    </source>
</evidence>
<dbReference type="InterPro" id="IPR042094">
    <property type="entry name" value="T2SS_GspF_sf"/>
</dbReference>
<feature type="transmembrane region" description="Helical" evidence="6">
    <location>
        <begin position="230"/>
        <end position="252"/>
    </location>
</feature>
<gene>
    <name evidence="8" type="ORF">CWE14_00955</name>
</gene>
<keyword evidence="5 6" id="KW-0472">Membrane</keyword>
<evidence type="ECO:0000256" key="3">
    <source>
        <dbReference type="ARBA" id="ARBA00022692"/>
    </source>
</evidence>
<dbReference type="InterPro" id="IPR018076">
    <property type="entry name" value="T2SS_GspF_dom"/>
</dbReference>
<dbReference type="GO" id="GO:0005886">
    <property type="term" value="C:plasma membrane"/>
    <property type="evidence" value="ECO:0007669"/>
    <property type="project" value="UniProtKB-SubCell"/>
</dbReference>
<accession>A0A432WLJ2</accession>
<dbReference type="EMBL" id="PIPO01000001">
    <property type="protein sequence ID" value="RUO34601.1"/>
    <property type="molecule type" value="Genomic_DNA"/>
</dbReference>
<evidence type="ECO:0000256" key="5">
    <source>
        <dbReference type="ARBA" id="ARBA00023136"/>
    </source>
</evidence>
<sequence>MTVAGDPLLWSGVVLLALSIVMLPWAPLLRHLSKLLVWLGQLGSAPVSTVDLRTLCVTGLGRLSLLLGVASSALGAGYYGLLTAILIALICLLLKRDRVRRQRRYQALLVAQLPNHLELIAMLLAAGLPLLTCLQRASGQNQRTALTVQMQRIVNQVKAGDSLNAAMVDFASRFPVRELRLFSSAVQHAQQSGAGLAEILFAQAAQRRQELFLRAEQQAMEIPVKLMLPLMLFIFPSTLLVLIVVLAGKLLWQL</sequence>
<dbReference type="PANTHER" id="PTHR35007">
    <property type="entry name" value="INTEGRAL MEMBRANE PROTEIN-RELATED"/>
    <property type="match status" value="1"/>
</dbReference>
<organism evidence="8 9">
    <name type="scientific">Aliidiomarina soli</name>
    <dbReference type="NCBI Taxonomy" id="1928574"/>
    <lineage>
        <taxon>Bacteria</taxon>
        <taxon>Pseudomonadati</taxon>
        <taxon>Pseudomonadota</taxon>
        <taxon>Gammaproteobacteria</taxon>
        <taxon>Alteromonadales</taxon>
        <taxon>Idiomarinaceae</taxon>
        <taxon>Aliidiomarina</taxon>
    </lineage>
</organism>
<protein>
    <recommendedName>
        <fullName evidence="7">Type II secretion system protein GspF domain-containing protein</fullName>
    </recommendedName>
</protein>
<feature type="transmembrane region" description="Helical" evidence="6">
    <location>
        <begin position="76"/>
        <end position="94"/>
    </location>
</feature>
<evidence type="ECO:0000313" key="9">
    <source>
        <dbReference type="Proteomes" id="UP000287823"/>
    </source>
</evidence>
<dbReference type="AlphaFoldDB" id="A0A432WLJ2"/>
<keyword evidence="3 6" id="KW-0812">Transmembrane</keyword>
<comment type="caution">
    <text evidence="8">The sequence shown here is derived from an EMBL/GenBank/DDBJ whole genome shotgun (WGS) entry which is preliminary data.</text>
</comment>
<feature type="transmembrane region" description="Helical" evidence="6">
    <location>
        <begin position="7"/>
        <end position="26"/>
    </location>
</feature>
<evidence type="ECO:0000256" key="2">
    <source>
        <dbReference type="ARBA" id="ARBA00022475"/>
    </source>
</evidence>
<comment type="subcellular location">
    <subcellularLocation>
        <location evidence="1">Cell membrane</location>
        <topology evidence="1">Multi-pass membrane protein</topology>
    </subcellularLocation>
</comment>
<dbReference type="RefSeq" id="WP_126797666.1">
    <property type="nucleotide sequence ID" value="NZ_PIPO01000001.1"/>
</dbReference>
<dbReference type="Gene3D" id="1.20.81.30">
    <property type="entry name" value="Type II secretion system (T2SS), domain F"/>
    <property type="match status" value="1"/>
</dbReference>